<keyword evidence="2" id="KW-1185">Reference proteome</keyword>
<evidence type="ECO:0000313" key="1">
    <source>
        <dbReference type="EMBL" id="RPA75842.1"/>
    </source>
</evidence>
<gene>
    <name evidence="1" type="ORF">BJ508DRAFT_365426</name>
</gene>
<proteinExistence type="predicted"/>
<organism evidence="1 2">
    <name type="scientific">Ascobolus immersus RN42</name>
    <dbReference type="NCBI Taxonomy" id="1160509"/>
    <lineage>
        <taxon>Eukaryota</taxon>
        <taxon>Fungi</taxon>
        <taxon>Dikarya</taxon>
        <taxon>Ascomycota</taxon>
        <taxon>Pezizomycotina</taxon>
        <taxon>Pezizomycetes</taxon>
        <taxon>Pezizales</taxon>
        <taxon>Ascobolaceae</taxon>
        <taxon>Ascobolus</taxon>
    </lineage>
</organism>
<name>A0A3N4HPT9_ASCIM</name>
<dbReference type="EMBL" id="ML119756">
    <property type="protein sequence ID" value="RPA75842.1"/>
    <property type="molecule type" value="Genomic_DNA"/>
</dbReference>
<sequence>MTTRSGKSYASPMNPLNFVKQLLFPNQDTSPAHVPNAQQQRHTYLLLTKKVPAEIALAIIDHAEYWVKDSTSRAAHLTVTEGNSPHPYMISNPVRGRVQSVTFTITSHDQGWSSDNPRYHGTYDASWTWFTVGVIEPGDSGPISWKDHEENERLATNRHAVRDSETQIVTVGRDERDWVKSLVPGARVVLLVHARFGGWVNSVEAAQVDIFTSYL</sequence>
<dbReference type="STRING" id="1160509.A0A3N4HPT9"/>
<dbReference type="OrthoDB" id="195446at2759"/>
<dbReference type="Proteomes" id="UP000275078">
    <property type="component" value="Unassembled WGS sequence"/>
</dbReference>
<accession>A0A3N4HPT9</accession>
<protein>
    <submittedName>
        <fullName evidence="1">Uncharacterized protein</fullName>
    </submittedName>
</protein>
<dbReference type="AlphaFoldDB" id="A0A3N4HPT9"/>
<reference evidence="1 2" key="1">
    <citation type="journal article" date="2018" name="Nat. Ecol. Evol.">
        <title>Pezizomycetes genomes reveal the molecular basis of ectomycorrhizal truffle lifestyle.</title>
        <authorList>
            <person name="Murat C."/>
            <person name="Payen T."/>
            <person name="Noel B."/>
            <person name="Kuo A."/>
            <person name="Morin E."/>
            <person name="Chen J."/>
            <person name="Kohler A."/>
            <person name="Krizsan K."/>
            <person name="Balestrini R."/>
            <person name="Da Silva C."/>
            <person name="Montanini B."/>
            <person name="Hainaut M."/>
            <person name="Levati E."/>
            <person name="Barry K.W."/>
            <person name="Belfiori B."/>
            <person name="Cichocki N."/>
            <person name="Clum A."/>
            <person name="Dockter R.B."/>
            <person name="Fauchery L."/>
            <person name="Guy J."/>
            <person name="Iotti M."/>
            <person name="Le Tacon F."/>
            <person name="Lindquist E.A."/>
            <person name="Lipzen A."/>
            <person name="Malagnac F."/>
            <person name="Mello A."/>
            <person name="Molinier V."/>
            <person name="Miyauchi S."/>
            <person name="Poulain J."/>
            <person name="Riccioni C."/>
            <person name="Rubini A."/>
            <person name="Sitrit Y."/>
            <person name="Splivallo R."/>
            <person name="Traeger S."/>
            <person name="Wang M."/>
            <person name="Zifcakova L."/>
            <person name="Wipf D."/>
            <person name="Zambonelli A."/>
            <person name="Paolocci F."/>
            <person name="Nowrousian M."/>
            <person name="Ottonello S."/>
            <person name="Baldrian P."/>
            <person name="Spatafora J.W."/>
            <person name="Henrissat B."/>
            <person name="Nagy L.G."/>
            <person name="Aury J.M."/>
            <person name="Wincker P."/>
            <person name="Grigoriev I.V."/>
            <person name="Bonfante P."/>
            <person name="Martin F.M."/>
        </authorList>
    </citation>
    <scope>NUCLEOTIDE SEQUENCE [LARGE SCALE GENOMIC DNA]</scope>
    <source>
        <strain evidence="1 2">RN42</strain>
    </source>
</reference>
<evidence type="ECO:0000313" key="2">
    <source>
        <dbReference type="Proteomes" id="UP000275078"/>
    </source>
</evidence>